<feature type="transmembrane region" description="Helical" evidence="8">
    <location>
        <begin position="360"/>
        <end position="380"/>
    </location>
</feature>
<feature type="transmembrane region" description="Helical" evidence="8">
    <location>
        <begin position="273"/>
        <end position="293"/>
    </location>
</feature>
<comment type="subcellular location">
    <subcellularLocation>
        <location evidence="1">Cell membrane</location>
        <topology evidence="1">Multi-pass membrane protein</topology>
    </subcellularLocation>
</comment>
<feature type="transmembrane region" description="Helical" evidence="8">
    <location>
        <begin position="201"/>
        <end position="220"/>
    </location>
</feature>
<evidence type="ECO:0000313" key="10">
    <source>
        <dbReference type="EMBL" id="OAT79806.1"/>
    </source>
</evidence>
<dbReference type="OrthoDB" id="102502at2"/>
<feature type="transmembrane region" description="Helical" evidence="8">
    <location>
        <begin position="107"/>
        <end position="129"/>
    </location>
</feature>
<dbReference type="CDD" id="cd17503">
    <property type="entry name" value="MFS_LmrB_MDR_like"/>
    <property type="match status" value="1"/>
</dbReference>
<feature type="transmembrane region" description="Helical" evidence="8">
    <location>
        <begin position="439"/>
        <end position="459"/>
    </location>
</feature>
<keyword evidence="4" id="KW-1003">Cell membrane</keyword>
<dbReference type="InterPro" id="IPR036259">
    <property type="entry name" value="MFS_trans_sf"/>
</dbReference>
<evidence type="ECO:0000313" key="11">
    <source>
        <dbReference type="Proteomes" id="UP000078532"/>
    </source>
</evidence>
<dbReference type="AlphaFoldDB" id="A0A1B7LB98"/>
<evidence type="ECO:0000259" key="9">
    <source>
        <dbReference type="PROSITE" id="PS50850"/>
    </source>
</evidence>
<evidence type="ECO:0000256" key="8">
    <source>
        <dbReference type="SAM" id="Phobius"/>
    </source>
</evidence>
<gene>
    <name evidence="10" type="ORF">A6M21_15270</name>
</gene>
<dbReference type="NCBIfam" id="TIGR00711">
    <property type="entry name" value="efflux_EmrB"/>
    <property type="match status" value="1"/>
</dbReference>
<proteinExistence type="inferred from homology"/>
<dbReference type="Proteomes" id="UP000078532">
    <property type="component" value="Unassembled WGS sequence"/>
</dbReference>
<dbReference type="GO" id="GO:0022857">
    <property type="term" value="F:transmembrane transporter activity"/>
    <property type="evidence" value="ECO:0007669"/>
    <property type="project" value="InterPro"/>
</dbReference>
<accession>A0A1B7LB98</accession>
<comment type="similarity">
    <text evidence="2">Belongs to the major facilitator superfamily. EmrB family.</text>
</comment>
<feature type="transmembrane region" description="Helical" evidence="8">
    <location>
        <begin position="305"/>
        <end position="323"/>
    </location>
</feature>
<reference evidence="10 11" key="1">
    <citation type="submission" date="2016-04" db="EMBL/GenBank/DDBJ databases">
        <authorList>
            <person name="Evans L.H."/>
            <person name="Alamgir A."/>
            <person name="Owens N."/>
            <person name="Weber N.D."/>
            <person name="Virtaneva K."/>
            <person name="Barbian K."/>
            <person name="Babar A."/>
            <person name="Rosenke K."/>
        </authorList>
    </citation>
    <scope>NUCLEOTIDE SEQUENCE [LARGE SCALE GENOMIC DNA]</scope>
    <source>
        <strain evidence="10 11">LMa1</strain>
    </source>
</reference>
<evidence type="ECO:0000256" key="4">
    <source>
        <dbReference type="ARBA" id="ARBA00022475"/>
    </source>
</evidence>
<protein>
    <submittedName>
        <fullName evidence="10">MFS transporter</fullName>
    </submittedName>
</protein>
<dbReference type="Pfam" id="PF07690">
    <property type="entry name" value="MFS_1"/>
    <property type="match status" value="1"/>
</dbReference>
<dbReference type="GO" id="GO:0005886">
    <property type="term" value="C:plasma membrane"/>
    <property type="evidence" value="ECO:0007669"/>
    <property type="project" value="UniProtKB-SubCell"/>
</dbReference>
<evidence type="ECO:0000256" key="2">
    <source>
        <dbReference type="ARBA" id="ARBA00008537"/>
    </source>
</evidence>
<comment type="caution">
    <text evidence="10">The sequence shown here is derived from an EMBL/GenBank/DDBJ whole genome shotgun (WGS) entry which is preliminary data.</text>
</comment>
<feature type="transmembrane region" description="Helical" evidence="8">
    <location>
        <begin position="12"/>
        <end position="34"/>
    </location>
</feature>
<feature type="domain" description="Major facilitator superfamily (MFS) profile" evidence="9">
    <location>
        <begin position="16"/>
        <end position="505"/>
    </location>
</feature>
<feature type="transmembrane region" description="Helical" evidence="8">
    <location>
        <begin position="54"/>
        <end position="74"/>
    </location>
</feature>
<dbReference type="Gene3D" id="1.20.1720.10">
    <property type="entry name" value="Multidrug resistance protein D"/>
    <property type="match status" value="1"/>
</dbReference>
<evidence type="ECO:0000256" key="5">
    <source>
        <dbReference type="ARBA" id="ARBA00022692"/>
    </source>
</evidence>
<dbReference type="InterPro" id="IPR011701">
    <property type="entry name" value="MFS"/>
</dbReference>
<feature type="transmembrane region" description="Helical" evidence="8">
    <location>
        <begin position="232"/>
        <end position="252"/>
    </location>
</feature>
<dbReference type="PRINTS" id="PR01036">
    <property type="entry name" value="TCRTETB"/>
</dbReference>
<evidence type="ECO:0000256" key="1">
    <source>
        <dbReference type="ARBA" id="ARBA00004651"/>
    </source>
</evidence>
<organism evidence="10 11">
    <name type="scientific">Desulfotomaculum copahuensis</name>
    <dbReference type="NCBI Taxonomy" id="1838280"/>
    <lineage>
        <taxon>Bacteria</taxon>
        <taxon>Bacillati</taxon>
        <taxon>Bacillota</taxon>
        <taxon>Clostridia</taxon>
        <taxon>Eubacteriales</taxon>
        <taxon>Desulfotomaculaceae</taxon>
        <taxon>Desulfotomaculum</taxon>
    </lineage>
</organism>
<feature type="transmembrane region" description="Helical" evidence="8">
    <location>
        <begin position="141"/>
        <end position="163"/>
    </location>
</feature>
<evidence type="ECO:0000256" key="6">
    <source>
        <dbReference type="ARBA" id="ARBA00022989"/>
    </source>
</evidence>
<keyword evidence="6 8" id="KW-1133">Transmembrane helix</keyword>
<dbReference type="STRING" id="1838280.A6M21_15270"/>
<dbReference type="EMBL" id="LYVF01000192">
    <property type="protein sequence ID" value="OAT79806.1"/>
    <property type="molecule type" value="Genomic_DNA"/>
</dbReference>
<keyword evidence="11" id="KW-1185">Reference proteome</keyword>
<evidence type="ECO:0000256" key="7">
    <source>
        <dbReference type="ARBA" id="ARBA00023136"/>
    </source>
</evidence>
<feature type="transmembrane region" description="Helical" evidence="8">
    <location>
        <begin position="483"/>
        <end position="506"/>
    </location>
</feature>
<feature type="transmembrane region" description="Helical" evidence="8">
    <location>
        <begin position="392"/>
        <end position="419"/>
    </location>
</feature>
<dbReference type="InterPro" id="IPR020846">
    <property type="entry name" value="MFS_dom"/>
</dbReference>
<dbReference type="PANTHER" id="PTHR42718">
    <property type="entry name" value="MAJOR FACILITATOR SUPERFAMILY MULTIDRUG TRANSPORTER MFSC"/>
    <property type="match status" value="1"/>
</dbReference>
<dbReference type="SUPFAM" id="SSF103473">
    <property type="entry name" value="MFS general substrate transporter"/>
    <property type="match status" value="1"/>
</dbReference>
<evidence type="ECO:0000256" key="3">
    <source>
        <dbReference type="ARBA" id="ARBA00022448"/>
    </source>
</evidence>
<dbReference type="Gene3D" id="1.20.1250.20">
    <property type="entry name" value="MFS general substrate transporter like domains"/>
    <property type="match status" value="1"/>
</dbReference>
<feature type="transmembrane region" description="Helical" evidence="8">
    <location>
        <begin position="81"/>
        <end position="101"/>
    </location>
</feature>
<dbReference type="RefSeq" id="WP_066670989.1">
    <property type="nucleotide sequence ID" value="NZ_LYVF01000192.1"/>
</dbReference>
<sequence>MNAQQTDSKNISFWIPLFTVVLGCFAALLTSSSVNVALPKMMAIFGVGTDQIEWVLTAYMITSGVVIPITGFLGDYLSFRWLYIFALAIFTAGSLLCSISGNLDMLLVSRVVQAIGGGVIMPVSMTIIYKIVPREKIGTALGVWGVSIVVGPAIGPTLGGYIIDALNWRLLFSMNIPIGVLGLILALLLLPKEKRRTDRKLDIWGFILSTSGCFSLLLALSEGQKDGWGSQFIVTLMAAGIAALFLFMLIEVSVDEPMLELRAFKSPVFSGSVLTAGLMTMGLYGGVFLIPLFTQDLIGLTPMQTGLVLLPSALASAVTMPLSGFLFDRIGAVIPATFGLALTTWGTWELHNLNLNTSLHHIQMLMVVRSFGIGLAMMPINAMGMNAVARRLAGGASAIINLFRQIAGSFGIAILTSALQQRMDFHFDRLREAVSVYSLPIHSMIGDLAVLLGGGYVGYQKSLGLLNGLVQQQSFVLAIDDTFVIATIFILISVPVILFIGIFQQWQNNRTLTK</sequence>
<keyword evidence="7 8" id="KW-0472">Membrane</keyword>
<name>A0A1B7LB98_9FIRM</name>
<dbReference type="PROSITE" id="PS50850">
    <property type="entry name" value="MFS"/>
    <property type="match status" value="1"/>
</dbReference>
<dbReference type="InterPro" id="IPR004638">
    <property type="entry name" value="EmrB-like"/>
</dbReference>
<dbReference type="PANTHER" id="PTHR42718:SF9">
    <property type="entry name" value="MAJOR FACILITATOR SUPERFAMILY MULTIDRUG TRANSPORTER MFSC"/>
    <property type="match status" value="1"/>
</dbReference>
<feature type="transmembrane region" description="Helical" evidence="8">
    <location>
        <begin position="169"/>
        <end position="189"/>
    </location>
</feature>
<keyword evidence="3" id="KW-0813">Transport</keyword>
<keyword evidence="5 8" id="KW-0812">Transmembrane</keyword>